<sequence>MPYDPQKHHRRSVRLKGYDYTQPGVYHITICTEARQCIFGEVIDGQMRLNFLGYLAHICWLDIPNHFSRFQLDTFVIMPDHIHGLLAIVDNTPIKEQPRRVPTPEQFGQPVRGSIPTAIRSYKSAVTRLIHRFCETTEVPVWQDGFHESIIRDEKTLNCKRQYIINNPQRWGQNPEKLEYQKNHPILLDLRF</sequence>
<dbReference type="Gene3D" id="3.30.70.1290">
    <property type="entry name" value="Transposase IS200-like"/>
    <property type="match status" value="1"/>
</dbReference>
<dbReference type="Proteomes" id="UP000702425">
    <property type="component" value="Unassembled WGS sequence"/>
</dbReference>
<name>A0ABX2CSD4_9CYAN</name>
<dbReference type="InterPro" id="IPR002686">
    <property type="entry name" value="Transposase_17"/>
</dbReference>
<protein>
    <recommendedName>
        <fullName evidence="1">Transposase IS200-like domain-containing protein</fullName>
    </recommendedName>
</protein>
<dbReference type="InterPro" id="IPR036515">
    <property type="entry name" value="Transposase_17_sf"/>
</dbReference>
<proteinExistence type="predicted"/>
<evidence type="ECO:0000259" key="1">
    <source>
        <dbReference type="SMART" id="SM01321"/>
    </source>
</evidence>
<keyword evidence="3" id="KW-1185">Reference proteome</keyword>
<comment type="caution">
    <text evidence="2">The sequence shown here is derived from an EMBL/GenBank/DDBJ whole genome shotgun (WGS) entry which is preliminary data.</text>
</comment>
<dbReference type="PANTHER" id="PTHR36966:SF1">
    <property type="entry name" value="REP-ASSOCIATED TYROSINE TRANSPOSASE"/>
    <property type="match status" value="1"/>
</dbReference>
<reference evidence="2 3" key="1">
    <citation type="journal article" date="2020" name="Sci. Rep.">
        <title>A novel cyanobacterial geosmin producer, revising GeoA distribution and dispersion patterns in Bacteria.</title>
        <authorList>
            <person name="Churro C."/>
            <person name="Semedo-Aguiar A.P."/>
            <person name="Silva A.D."/>
            <person name="Pereira-Leal J.B."/>
            <person name="Leite R.B."/>
        </authorList>
    </citation>
    <scope>NUCLEOTIDE SEQUENCE [LARGE SCALE GENOMIC DNA]</scope>
    <source>
        <strain evidence="2 3">IPMA8</strain>
    </source>
</reference>
<gene>
    <name evidence="2" type="ORF">E5S67_00555</name>
</gene>
<accession>A0ABX2CSD4</accession>
<dbReference type="RefSeq" id="WP_172185283.1">
    <property type="nucleotide sequence ID" value="NZ_CAWPPK010000274.1"/>
</dbReference>
<evidence type="ECO:0000313" key="3">
    <source>
        <dbReference type="Proteomes" id="UP000702425"/>
    </source>
</evidence>
<feature type="domain" description="Transposase IS200-like" evidence="1">
    <location>
        <begin position="21"/>
        <end position="167"/>
    </location>
</feature>
<dbReference type="PANTHER" id="PTHR36966">
    <property type="entry name" value="REP-ASSOCIATED TYROSINE TRANSPOSASE"/>
    <property type="match status" value="1"/>
</dbReference>
<dbReference type="InterPro" id="IPR052715">
    <property type="entry name" value="RAYT_transposase"/>
</dbReference>
<dbReference type="EMBL" id="SRRZ01000006">
    <property type="protein sequence ID" value="NQE32838.1"/>
    <property type="molecule type" value="Genomic_DNA"/>
</dbReference>
<evidence type="ECO:0000313" key="2">
    <source>
        <dbReference type="EMBL" id="NQE32838.1"/>
    </source>
</evidence>
<dbReference type="SMART" id="SM01321">
    <property type="entry name" value="Y1_Tnp"/>
    <property type="match status" value="1"/>
</dbReference>
<organism evidence="2 3">
    <name type="scientific">Microcoleus asticus IPMA8</name>
    <dbReference type="NCBI Taxonomy" id="2563858"/>
    <lineage>
        <taxon>Bacteria</taxon>
        <taxon>Bacillati</taxon>
        <taxon>Cyanobacteriota</taxon>
        <taxon>Cyanophyceae</taxon>
        <taxon>Oscillatoriophycideae</taxon>
        <taxon>Oscillatoriales</taxon>
        <taxon>Microcoleaceae</taxon>
        <taxon>Microcoleus</taxon>
        <taxon>Microcoleus asticus</taxon>
    </lineage>
</organism>
<dbReference type="SUPFAM" id="SSF143422">
    <property type="entry name" value="Transposase IS200-like"/>
    <property type="match status" value="1"/>
</dbReference>